<gene>
    <name evidence="1" type="ORF">O181_021284</name>
</gene>
<dbReference type="EMBL" id="AVOT02006440">
    <property type="protein sequence ID" value="MBW0481569.1"/>
    <property type="molecule type" value="Genomic_DNA"/>
</dbReference>
<dbReference type="Proteomes" id="UP000765509">
    <property type="component" value="Unassembled WGS sequence"/>
</dbReference>
<evidence type="ECO:0008006" key="3">
    <source>
        <dbReference type="Google" id="ProtNLM"/>
    </source>
</evidence>
<reference evidence="1" key="1">
    <citation type="submission" date="2021-03" db="EMBL/GenBank/DDBJ databases">
        <title>Draft genome sequence of rust myrtle Austropuccinia psidii MF-1, a brazilian biotype.</title>
        <authorList>
            <person name="Quecine M.C."/>
            <person name="Pachon D.M.R."/>
            <person name="Bonatelli M.L."/>
            <person name="Correr F.H."/>
            <person name="Franceschini L.M."/>
            <person name="Leite T.F."/>
            <person name="Margarido G.R.A."/>
            <person name="Almeida C.A."/>
            <person name="Ferrarezi J.A."/>
            <person name="Labate C.A."/>
        </authorList>
    </citation>
    <scope>NUCLEOTIDE SEQUENCE</scope>
    <source>
        <strain evidence="1">MF-1</strain>
    </source>
</reference>
<proteinExistence type="predicted"/>
<name>A0A9Q3GWJ3_9BASI</name>
<dbReference type="PANTHER" id="PTHR11439">
    <property type="entry name" value="GAG-POL-RELATED RETROTRANSPOSON"/>
    <property type="match status" value="1"/>
</dbReference>
<sequence>MPCFTHPSLYYSQDKKQPLWLFIHLDNLIFGGTWNQSFKLKIKTFFEIKDLGAVKYALAIRITQNKENISLIQDMFVQQILTEFNTDQVRSPSAALPCNYKELKSSSEHITEDPKDLHYKAIPQTLKYLSGPLHFTLNLGKNLLKHSKTQLLGFTDSYWGGSTEKKSFSGSLIYFHGVLGWRAHKQKIVALSSDEAEYNAVSESAQDLLWKRNSISKQPIQRPNVYFTPTIKVPLPLPQTQLITMEQDTLTSDFTLFKI</sequence>
<dbReference type="PANTHER" id="PTHR11439:SF483">
    <property type="entry name" value="PEPTIDE SYNTHASE GLIP-LIKE, PUTATIVE (AFU_ORTHOLOGUE AFUA_3G12920)-RELATED"/>
    <property type="match status" value="1"/>
</dbReference>
<protein>
    <recommendedName>
        <fullName evidence="3">Reverse transcriptase Ty1/copia-type domain-containing protein</fullName>
    </recommendedName>
</protein>
<accession>A0A9Q3GWJ3</accession>
<dbReference type="AlphaFoldDB" id="A0A9Q3GWJ3"/>
<dbReference type="OrthoDB" id="3344688at2759"/>
<organism evidence="1 2">
    <name type="scientific">Austropuccinia psidii MF-1</name>
    <dbReference type="NCBI Taxonomy" id="1389203"/>
    <lineage>
        <taxon>Eukaryota</taxon>
        <taxon>Fungi</taxon>
        <taxon>Dikarya</taxon>
        <taxon>Basidiomycota</taxon>
        <taxon>Pucciniomycotina</taxon>
        <taxon>Pucciniomycetes</taxon>
        <taxon>Pucciniales</taxon>
        <taxon>Sphaerophragmiaceae</taxon>
        <taxon>Austropuccinia</taxon>
    </lineage>
</organism>
<evidence type="ECO:0000313" key="2">
    <source>
        <dbReference type="Proteomes" id="UP000765509"/>
    </source>
</evidence>
<keyword evidence="2" id="KW-1185">Reference proteome</keyword>
<evidence type="ECO:0000313" key="1">
    <source>
        <dbReference type="EMBL" id="MBW0481569.1"/>
    </source>
</evidence>
<comment type="caution">
    <text evidence="1">The sequence shown here is derived from an EMBL/GenBank/DDBJ whole genome shotgun (WGS) entry which is preliminary data.</text>
</comment>